<dbReference type="Gene3D" id="3.30.530.20">
    <property type="match status" value="1"/>
</dbReference>
<dbReference type="SUPFAM" id="SSF55961">
    <property type="entry name" value="Bet v1-like"/>
    <property type="match status" value="1"/>
</dbReference>
<sequence>MKVLKFIGVLIILIIGFFLIAGLIMPKEFSNREDIIINKPQEQVFNYVKYLKNQNNYGTWNLMDPEIKQTYKGEDAAVGFTVFWESDDWQVGKGNQKIIAIEEGKSMTTEIAIDDYGDPMTAKISTESIGKNKTKVTWQNQGVMNYPFNTINLFIDMGDDFEEGLENLKEILEAQETIMYDNELNHLITKYEKSGENLSQAIKGLNEKQLKFKSTDSTWSIGQCADHIIKTEIALTKMLTNALTEAKQTSRDSIQLTDMEVVEYITNREQKAKAPKAIQGENSYKTVQGILEDFNADREVFEGLIENYSSEKLRKQVVLSPAGFVDAYQFLLFTNGHTQRHIAQIEEIRTHVDFPQ</sequence>
<dbReference type="InterPro" id="IPR034660">
    <property type="entry name" value="DinB/YfiT-like"/>
</dbReference>
<evidence type="ECO:0000313" key="3">
    <source>
        <dbReference type="EMBL" id="PZW37901.1"/>
    </source>
</evidence>
<name>A0A2W7HZK5_9FLAO</name>
<dbReference type="CDD" id="cd07818">
    <property type="entry name" value="SRPBCC_1"/>
    <property type="match status" value="1"/>
</dbReference>
<dbReference type="AlphaFoldDB" id="A0A2W7HZK5"/>
<evidence type="ECO:0000313" key="4">
    <source>
        <dbReference type="Proteomes" id="UP000249542"/>
    </source>
</evidence>
<evidence type="ECO:0000256" key="1">
    <source>
        <dbReference type="SAM" id="Phobius"/>
    </source>
</evidence>
<dbReference type="InterPro" id="IPR023393">
    <property type="entry name" value="START-like_dom_sf"/>
</dbReference>
<feature type="domain" description="DinB-like" evidence="2">
    <location>
        <begin position="191"/>
        <end position="345"/>
    </location>
</feature>
<accession>A0A2W7HZK5</accession>
<dbReference type="RefSeq" id="WP_111541957.1">
    <property type="nucleotide sequence ID" value="NZ_QKYV01000009.1"/>
</dbReference>
<dbReference type="EMBL" id="QKYV01000009">
    <property type="protein sequence ID" value="PZW37901.1"/>
    <property type="molecule type" value="Genomic_DNA"/>
</dbReference>
<gene>
    <name evidence="3" type="ORF">LX95_02693</name>
</gene>
<keyword evidence="4" id="KW-1185">Reference proteome</keyword>
<dbReference type="Proteomes" id="UP000249542">
    <property type="component" value="Unassembled WGS sequence"/>
</dbReference>
<comment type="caution">
    <text evidence="3">The sequence shown here is derived from an EMBL/GenBank/DDBJ whole genome shotgun (WGS) entry which is preliminary data.</text>
</comment>
<dbReference type="SUPFAM" id="SSF109854">
    <property type="entry name" value="DinB/YfiT-like putative metalloenzymes"/>
    <property type="match status" value="1"/>
</dbReference>
<feature type="transmembrane region" description="Helical" evidence="1">
    <location>
        <begin position="6"/>
        <end position="25"/>
    </location>
</feature>
<evidence type="ECO:0000259" key="2">
    <source>
        <dbReference type="Pfam" id="PF12867"/>
    </source>
</evidence>
<keyword evidence="1" id="KW-0812">Transmembrane</keyword>
<keyword evidence="1" id="KW-1133">Transmembrane helix</keyword>
<dbReference type="InterPro" id="IPR024775">
    <property type="entry name" value="DinB-like"/>
</dbReference>
<protein>
    <submittedName>
        <fullName evidence="3">DinB family protein</fullName>
    </submittedName>
</protein>
<keyword evidence="1" id="KW-0472">Membrane</keyword>
<organism evidence="3 4">
    <name type="scientific">Mesonia algae</name>
    <dbReference type="NCBI Taxonomy" id="213248"/>
    <lineage>
        <taxon>Bacteria</taxon>
        <taxon>Pseudomonadati</taxon>
        <taxon>Bacteroidota</taxon>
        <taxon>Flavobacteriia</taxon>
        <taxon>Flavobacteriales</taxon>
        <taxon>Flavobacteriaceae</taxon>
        <taxon>Mesonia</taxon>
    </lineage>
</organism>
<reference evidence="3 4" key="1">
    <citation type="submission" date="2018-06" db="EMBL/GenBank/DDBJ databases">
        <title>Genomic Encyclopedia of Archaeal and Bacterial Type Strains, Phase II (KMG-II): from individual species to whole genera.</title>
        <authorList>
            <person name="Goeker M."/>
        </authorList>
    </citation>
    <scope>NUCLEOTIDE SEQUENCE [LARGE SCALE GENOMIC DNA]</scope>
    <source>
        <strain evidence="3 4">DSM 15361</strain>
    </source>
</reference>
<proteinExistence type="predicted"/>
<dbReference type="Gene3D" id="1.20.120.450">
    <property type="entry name" value="dinb family like domain"/>
    <property type="match status" value="1"/>
</dbReference>
<dbReference type="Pfam" id="PF12867">
    <property type="entry name" value="DinB_2"/>
    <property type="match status" value="1"/>
</dbReference>